<keyword evidence="2" id="KW-0732">Signal</keyword>
<sequence>MKKRVNTFHLMAFLFAVVAAVGLVSCGSAKEQSEMLSEAQSEPQAAGSSISGEDSSVPGSSLPEEAVVSLECFDVQDEVLCVRPAGENRAALVCGTPAPDLYDGSFTNARLYVIDVSEDTIVFESEYDADEQLLCVRENGTFVTLDYIDQVIHVYGSDMRPVHSFAMPEGILQADVEEDCLYLISRNEIARIGFDGASESAITFPYDVDVYSFDSGHGRAIASVNPASDTENLGTAIYSEAAGGFVFSTAADVWASYFAGDKVVSVLSDDRYDEEGNLIESLYRLTVCDFPDGSDSVCFLLPNGANCTFFPQTEYFINSVFPCDDENDVPANTRFYILNAAQGEMSTPIAELEGALFIVPEYLESCGRIIVGACFSSDEGVRSRLLLIRPEAVEMTEKLDRFEMTAADPELHTLSQELLPQRESADDIEKEFGVRILLGDECLDAAANGSFSIVSTEDREYADYAANPEEELTEALNTLRRSLEYYPKSFFDSFKNYAGEGGVRFLIVRDMVNENGSFAGGLHYQYGAWYNVVLDVDEIMSVHHELWHAAEQRITNEFAEAFSDIRWSELNPEDFSYCYDFDNYYQDESVFEYIIPWDDDPAKRETVYFDQIYSTMSPYEDRATLVEDLLNESFDPDLYGFADPMERICAYPHLREKLEYMAEQTERTFGYVYWKEVLQNIMKMKEGLSQ</sequence>
<dbReference type="Proteomes" id="UP000657006">
    <property type="component" value="Unassembled WGS sequence"/>
</dbReference>
<evidence type="ECO:0000256" key="2">
    <source>
        <dbReference type="SAM" id="SignalP"/>
    </source>
</evidence>
<protein>
    <submittedName>
        <fullName evidence="3">Uncharacterized protein</fullName>
    </submittedName>
</protein>
<dbReference type="RefSeq" id="WP_249289961.1">
    <property type="nucleotide sequence ID" value="NZ_JACRSQ010000025.1"/>
</dbReference>
<feature type="compositionally biased region" description="Polar residues" evidence="1">
    <location>
        <begin position="34"/>
        <end position="59"/>
    </location>
</feature>
<proteinExistence type="predicted"/>
<feature type="chain" id="PRO_5038458972" evidence="2">
    <location>
        <begin position="20"/>
        <end position="690"/>
    </location>
</feature>
<reference evidence="3" key="1">
    <citation type="submission" date="2020-08" db="EMBL/GenBank/DDBJ databases">
        <title>Genome public.</title>
        <authorList>
            <person name="Liu C."/>
            <person name="Sun Q."/>
        </authorList>
    </citation>
    <scope>NUCLEOTIDE SEQUENCE</scope>
    <source>
        <strain evidence="3">NSJ-32</strain>
    </source>
</reference>
<keyword evidence="4" id="KW-1185">Reference proteome</keyword>
<dbReference type="EMBL" id="JACRSQ010000025">
    <property type="protein sequence ID" value="MBC8544561.1"/>
    <property type="molecule type" value="Genomic_DNA"/>
</dbReference>
<comment type="caution">
    <text evidence="3">The sequence shown here is derived from an EMBL/GenBank/DDBJ whole genome shotgun (WGS) entry which is preliminary data.</text>
</comment>
<organism evidence="3 4">
    <name type="scientific">Bianquea renquensis</name>
    <dbReference type="NCBI Taxonomy" id="2763661"/>
    <lineage>
        <taxon>Bacteria</taxon>
        <taxon>Bacillati</taxon>
        <taxon>Bacillota</taxon>
        <taxon>Clostridia</taxon>
        <taxon>Eubacteriales</taxon>
        <taxon>Bianqueaceae</taxon>
        <taxon>Bianquea</taxon>
    </lineage>
</organism>
<evidence type="ECO:0000313" key="4">
    <source>
        <dbReference type="Proteomes" id="UP000657006"/>
    </source>
</evidence>
<gene>
    <name evidence="3" type="ORF">H8730_13520</name>
</gene>
<evidence type="ECO:0000313" key="3">
    <source>
        <dbReference type="EMBL" id="MBC8544561.1"/>
    </source>
</evidence>
<feature type="region of interest" description="Disordered" evidence="1">
    <location>
        <begin position="34"/>
        <end position="61"/>
    </location>
</feature>
<evidence type="ECO:0000256" key="1">
    <source>
        <dbReference type="SAM" id="MobiDB-lite"/>
    </source>
</evidence>
<dbReference type="AlphaFoldDB" id="A0A926DTU0"/>
<accession>A0A926DTU0</accession>
<name>A0A926DTU0_9FIRM</name>
<feature type="signal peptide" evidence="2">
    <location>
        <begin position="1"/>
        <end position="19"/>
    </location>
</feature>
<dbReference type="PROSITE" id="PS51257">
    <property type="entry name" value="PROKAR_LIPOPROTEIN"/>
    <property type="match status" value="1"/>
</dbReference>